<protein>
    <submittedName>
        <fullName evidence="2">Uncharacterized protein</fullName>
    </submittedName>
</protein>
<evidence type="ECO:0000256" key="1">
    <source>
        <dbReference type="SAM" id="MobiDB-lite"/>
    </source>
</evidence>
<accession>A0ABW1H4E9</accession>
<proteinExistence type="predicted"/>
<name>A0ABW1H4E9_9ACTN</name>
<dbReference type="Proteomes" id="UP001596226">
    <property type="component" value="Unassembled WGS sequence"/>
</dbReference>
<keyword evidence="3" id="KW-1185">Reference proteome</keyword>
<dbReference type="RefSeq" id="WP_377511424.1">
    <property type="nucleotide sequence ID" value="NZ_JBHSQS010000007.1"/>
</dbReference>
<feature type="region of interest" description="Disordered" evidence="1">
    <location>
        <begin position="1"/>
        <end position="21"/>
    </location>
</feature>
<sequence>MPRPTAWHSPPTISGTPGRRDVRSGLALVGRVADSVWSGGAVTDRRR</sequence>
<organism evidence="2 3">
    <name type="scientific">Micromonospora vulcania</name>
    <dbReference type="NCBI Taxonomy" id="1441873"/>
    <lineage>
        <taxon>Bacteria</taxon>
        <taxon>Bacillati</taxon>
        <taxon>Actinomycetota</taxon>
        <taxon>Actinomycetes</taxon>
        <taxon>Micromonosporales</taxon>
        <taxon>Micromonosporaceae</taxon>
        <taxon>Micromonospora</taxon>
    </lineage>
</organism>
<evidence type="ECO:0000313" key="3">
    <source>
        <dbReference type="Proteomes" id="UP001596226"/>
    </source>
</evidence>
<gene>
    <name evidence="2" type="ORF">ACFQGL_14515</name>
</gene>
<reference evidence="3" key="1">
    <citation type="journal article" date="2019" name="Int. J. Syst. Evol. Microbiol.">
        <title>The Global Catalogue of Microorganisms (GCM) 10K type strain sequencing project: providing services to taxonomists for standard genome sequencing and annotation.</title>
        <authorList>
            <consortium name="The Broad Institute Genomics Platform"/>
            <consortium name="The Broad Institute Genome Sequencing Center for Infectious Disease"/>
            <person name="Wu L."/>
            <person name="Ma J."/>
        </authorList>
    </citation>
    <scope>NUCLEOTIDE SEQUENCE [LARGE SCALE GENOMIC DNA]</scope>
    <source>
        <strain evidence="3">CGMCC 4.7144</strain>
    </source>
</reference>
<dbReference type="EMBL" id="JBHSQS010000007">
    <property type="protein sequence ID" value="MFC5924559.1"/>
    <property type="molecule type" value="Genomic_DNA"/>
</dbReference>
<evidence type="ECO:0000313" key="2">
    <source>
        <dbReference type="EMBL" id="MFC5924559.1"/>
    </source>
</evidence>
<comment type="caution">
    <text evidence="2">The sequence shown here is derived from an EMBL/GenBank/DDBJ whole genome shotgun (WGS) entry which is preliminary data.</text>
</comment>